<keyword evidence="4 6" id="KW-0472">Membrane</keyword>
<dbReference type="AlphaFoldDB" id="A0A6P8AR44"/>
<feature type="transmembrane region" description="Helical" evidence="6">
    <location>
        <begin position="429"/>
        <end position="449"/>
    </location>
</feature>
<dbReference type="SUPFAM" id="SSF103473">
    <property type="entry name" value="MFS general substrate transporter"/>
    <property type="match status" value="1"/>
</dbReference>
<reference evidence="8" key="2">
    <citation type="submission" date="2019-10" db="EMBL/GenBank/DDBJ databases">
        <authorList>
            <consortium name="NCBI Genome Project"/>
        </authorList>
    </citation>
    <scope>NUCLEOTIDE SEQUENCE</scope>
    <source>
        <strain evidence="8">NI907</strain>
    </source>
</reference>
<feature type="transmembrane region" description="Helical" evidence="6">
    <location>
        <begin position="497"/>
        <end position="525"/>
    </location>
</feature>
<dbReference type="GO" id="GO:0005886">
    <property type="term" value="C:plasma membrane"/>
    <property type="evidence" value="ECO:0007669"/>
    <property type="project" value="TreeGrafter"/>
</dbReference>
<evidence type="ECO:0000313" key="8">
    <source>
        <dbReference type="RefSeq" id="XP_030977370.1"/>
    </source>
</evidence>
<evidence type="ECO:0000256" key="6">
    <source>
        <dbReference type="SAM" id="Phobius"/>
    </source>
</evidence>
<dbReference type="Pfam" id="PF07690">
    <property type="entry name" value="MFS_1"/>
    <property type="match status" value="1"/>
</dbReference>
<dbReference type="Gene3D" id="1.20.1250.20">
    <property type="entry name" value="MFS general substrate transporter like domains"/>
    <property type="match status" value="1"/>
</dbReference>
<feature type="transmembrane region" description="Helical" evidence="6">
    <location>
        <begin position="169"/>
        <end position="188"/>
    </location>
</feature>
<evidence type="ECO:0008006" key="9">
    <source>
        <dbReference type="Google" id="ProtNLM"/>
    </source>
</evidence>
<dbReference type="InterPro" id="IPR011701">
    <property type="entry name" value="MFS"/>
</dbReference>
<keyword evidence="3 6" id="KW-1133">Transmembrane helix</keyword>
<organism evidence="7 8">
    <name type="scientific">Pyricularia grisea</name>
    <name type="common">Crabgrass-specific blast fungus</name>
    <name type="synonym">Magnaporthe grisea</name>
    <dbReference type="NCBI Taxonomy" id="148305"/>
    <lineage>
        <taxon>Eukaryota</taxon>
        <taxon>Fungi</taxon>
        <taxon>Dikarya</taxon>
        <taxon>Ascomycota</taxon>
        <taxon>Pezizomycotina</taxon>
        <taxon>Sordariomycetes</taxon>
        <taxon>Sordariomycetidae</taxon>
        <taxon>Magnaporthales</taxon>
        <taxon>Pyriculariaceae</taxon>
        <taxon>Pyricularia</taxon>
    </lineage>
</organism>
<keyword evidence="2 6" id="KW-0812">Transmembrane</keyword>
<dbReference type="PANTHER" id="PTHR23502">
    <property type="entry name" value="MAJOR FACILITATOR SUPERFAMILY"/>
    <property type="match status" value="1"/>
</dbReference>
<evidence type="ECO:0000256" key="1">
    <source>
        <dbReference type="ARBA" id="ARBA00004141"/>
    </source>
</evidence>
<dbReference type="Proteomes" id="UP000515153">
    <property type="component" value="Unplaced"/>
</dbReference>
<feature type="transmembrane region" description="Helical" evidence="6">
    <location>
        <begin position="194"/>
        <end position="215"/>
    </location>
</feature>
<sequence>MSENIVSPTTLRPDERTPLLQSSNDRAQHSSPDDNGFPSSSTSPTVSQTLRMSTEQKTLFNAAASPHDSSKRAAAGVDVDRFDGTTKLVRADGGILLIPNPTQDPRDSSSGLTLVTALGALIVYIKPEYEQAGVTDEQISSLLTYPNLLLGIGNLVSMPLAVAIGRRPVLLVSTIGVVVGAVLCATNTSFAGHLAARCIASLSAAQCEALVLLMVQDIYFLHQRSRVLQWLSSCQVVFNSSLVISCSYIANSAGWRAYYWMFVGLAALASILTFFFVPETSYERPIQSFIGLDGSALSSQIDLPSMVEADAPRTIDSTAATADDEETQPRSAAGGKFAYLTSKDRRTVDLERYPPRTLSSDMRIFVTRPNWASMVRTVREIVSVFWFPNVLWVAMFNGLFLAADISIQITYGTVLVSPPYNWAETSVSLIQLGQIVVALICVPIVGQAGDWAIRSFARKRGGIHEPEFRLLPFVPPVILGILLTGMYGFVITNPERYHWMAIAFTVDAYLYILLAASTIGTTYLIDSYPKRAGAILVVIPVTRGLVSFGISNGTVGYIANIGAANLFGVYAGVIALFGLMGCVLFWAGKSVRRFCAPWAADYE</sequence>
<gene>
    <name evidence="8" type="ORF">PgNI_11940</name>
</gene>
<evidence type="ECO:0000256" key="2">
    <source>
        <dbReference type="ARBA" id="ARBA00022692"/>
    </source>
</evidence>
<accession>A0A6P8AR44</accession>
<dbReference type="GeneID" id="41966803"/>
<feature type="transmembrane region" description="Helical" evidence="6">
    <location>
        <begin position="257"/>
        <end position="277"/>
    </location>
</feature>
<feature type="region of interest" description="Disordered" evidence="5">
    <location>
        <begin position="1"/>
        <end position="51"/>
    </location>
</feature>
<protein>
    <recommendedName>
        <fullName evidence="9">Major facilitator superfamily (MFS) profile domain-containing protein</fullName>
    </recommendedName>
</protein>
<evidence type="ECO:0000256" key="3">
    <source>
        <dbReference type="ARBA" id="ARBA00022989"/>
    </source>
</evidence>
<feature type="transmembrane region" description="Helical" evidence="6">
    <location>
        <begin position="557"/>
        <end position="587"/>
    </location>
</feature>
<evidence type="ECO:0000256" key="5">
    <source>
        <dbReference type="SAM" id="MobiDB-lite"/>
    </source>
</evidence>
<name>A0A6P8AR44_PYRGI</name>
<dbReference type="KEGG" id="pgri:PgNI_11940"/>
<evidence type="ECO:0000313" key="7">
    <source>
        <dbReference type="Proteomes" id="UP000515153"/>
    </source>
</evidence>
<dbReference type="InterPro" id="IPR036259">
    <property type="entry name" value="MFS_trans_sf"/>
</dbReference>
<feature type="transmembrane region" description="Helical" evidence="6">
    <location>
        <begin position="470"/>
        <end position="491"/>
    </location>
</feature>
<comment type="subcellular location">
    <subcellularLocation>
        <location evidence="1">Membrane</location>
        <topology evidence="1">Multi-pass membrane protein</topology>
    </subcellularLocation>
</comment>
<evidence type="ECO:0000256" key="4">
    <source>
        <dbReference type="ARBA" id="ARBA00023136"/>
    </source>
</evidence>
<reference evidence="8" key="3">
    <citation type="submission" date="2025-08" db="UniProtKB">
        <authorList>
            <consortium name="RefSeq"/>
        </authorList>
    </citation>
    <scope>IDENTIFICATION</scope>
    <source>
        <strain evidence="8">NI907</strain>
    </source>
</reference>
<feature type="transmembrane region" description="Helical" evidence="6">
    <location>
        <begin position="384"/>
        <end position="409"/>
    </location>
</feature>
<reference evidence="8" key="1">
    <citation type="journal article" date="2019" name="Mol. Biol. Evol.">
        <title>Blast fungal genomes show frequent chromosomal changes, gene gains and losses, and effector gene turnover.</title>
        <authorList>
            <person name="Gomez Luciano L.B."/>
            <person name="Jason Tsai I."/>
            <person name="Chuma I."/>
            <person name="Tosa Y."/>
            <person name="Chen Y.H."/>
            <person name="Li J.Y."/>
            <person name="Li M.Y."/>
            <person name="Jade Lu M.Y."/>
            <person name="Nakayashiki H."/>
            <person name="Li W.H."/>
        </authorList>
    </citation>
    <scope>NUCLEOTIDE SEQUENCE</scope>
    <source>
        <strain evidence="8">NI907</strain>
    </source>
</reference>
<feature type="compositionally biased region" description="Low complexity" evidence="5">
    <location>
        <begin position="38"/>
        <end position="47"/>
    </location>
</feature>
<keyword evidence="7" id="KW-1185">Reference proteome</keyword>
<feature type="transmembrane region" description="Helical" evidence="6">
    <location>
        <begin position="532"/>
        <end position="551"/>
    </location>
</feature>
<proteinExistence type="predicted"/>
<dbReference type="GO" id="GO:0022857">
    <property type="term" value="F:transmembrane transporter activity"/>
    <property type="evidence" value="ECO:0007669"/>
    <property type="project" value="InterPro"/>
</dbReference>
<feature type="transmembrane region" description="Helical" evidence="6">
    <location>
        <begin position="145"/>
        <end position="162"/>
    </location>
</feature>
<dbReference type="PANTHER" id="PTHR23502:SF164">
    <property type="entry name" value="MAJOR FACILITATOR SUPERFAMILY (MFS) PROFILE DOMAIN-CONTAINING PROTEIN"/>
    <property type="match status" value="1"/>
</dbReference>
<dbReference type="RefSeq" id="XP_030977370.1">
    <property type="nucleotide sequence ID" value="XM_031131898.1"/>
</dbReference>
<feature type="compositionally biased region" description="Polar residues" evidence="5">
    <location>
        <begin position="1"/>
        <end position="10"/>
    </location>
</feature>